<feature type="transmembrane region" description="Helical" evidence="1">
    <location>
        <begin position="269"/>
        <end position="287"/>
    </location>
</feature>
<dbReference type="PROSITE" id="PS50850">
    <property type="entry name" value="MFS"/>
    <property type="match status" value="1"/>
</dbReference>
<reference evidence="3 4" key="1">
    <citation type="journal article" date="2004" name="Proc. Natl. Acad. Sci. U.S.A.">
        <title>Genome sequence of Picrophilus torridus and its implications for life around pH 0.</title>
        <authorList>
            <person name="Futterer O."/>
            <person name="Angelov A."/>
            <person name="Liesegang H."/>
            <person name="Gottschalk G."/>
            <person name="Schleper C."/>
            <person name="Schepers B."/>
            <person name="Dock C."/>
            <person name="Antranikian G."/>
            <person name="Liebl W."/>
        </authorList>
    </citation>
    <scope>NUCLEOTIDE SEQUENCE [LARGE SCALE GENOMIC DNA]</scope>
    <source>
        <strain evidence="4">ATCC 700027 / DSM 9790 / JCM 10055 / NBRC 100828</strain>
    </source>
</reference>
<evidence type="ECO:0000313" key="4">
    <source>
        <dbReference type="Proteomes" id="UP000000438"/>
    </source>
</evidence>
<dbReference type="GO" id="GO:0022857">
    <property type="term" value="F:transmembrane transporter activity"/>
    <property type="evidence" value="ECO:0007669"/>
    <property type="project" value="InterPro"/>
</dbReference>
<feature type="transmembrane region" description="Helical" evidence="1">
    <location>
        <begin position="67"/>
        <end position="86"/>
    </location>
</feature>
<feature type="transmembrane region" description="Helical" evidence="1">
    <location>
        <begin position="125"/>
        <end position="148"/>
    </location>
</feature>
<feature type="transmembrane region" description="Helical" evidence="1">
    <location>
        <begin position="336"/>
        <end position="359"/>
    </location>
</feature>
<feature type="transmembrane region" description="Helical" evidence="1">
    <location>
        <begin position="92"/>
        <end position="113"/>
    </location>
</feature>
<dbReference type="KEGG" id="pto:PTO1350"/>
<dbReference type="InterPro" id="IPR052528">
    <property type="entry name" value="Sugar_transport-like"/>
</dbReference>
<organism evidence="3 4">
    <name type="scientific">Picrophilus torridus (strain ATCC 700027 / DSM 9790 / JCM 10055 / NBRC 100828 / KAW 2/3)</name>
    <dbReference type="NCBI Taxonomy" id="1122961"/>
    <lineage>
        <taxon>Archaea</taxon>
        <taxon>Methanobacteriati</taxon>
        <taxon>Thermoplasmatota</taxon>
        <taxon>Thermoplasmata</taxon>
        <taxon>Thermoplasmatales</taxon>
        <taxon>Picrophilaceae</taxon>
        <taxon>Picrophilus</taxon>
    </lineage>
</organism>
<dbReference type="SUPFAM" id="SSF103473">
    <property type="entry name" value="MFS general substrate transporter"/>
    <property type="match status" value="1"/>
</dbReference>
<dbReference type="HOGENOM" id="CLU_607816_0_0_2"/>
<dbReference type="Gene3D" id="1.20.1250.20">
    <property type="entry name" value="MFS general substrate transporter like domains"/>
    <property type="match status" value="1"/>
</dbReference>
<feature type="transmembrane region" description="Helical" evidence="1">
    <location>
        <begin position="154"/>
        <end position="177"/>
    </location>
</feature>
<dbReference type="eggNOG" id="arCOG00138">
    <property type="taxonomic scope" value="Archaea"/>
</dbReference>
<name>Q6KZB7_PICTO</name>
<evidence type="ECO:0000259" key="2">
    <source>
        <dbReference type="PROSITE" id="PS50850"/>
    </source>
</evidence>
<sequence length="416" mass="46105">MVLIGSRSFIVAAGASTAASFIGVYGVLLGASPIEMGFLQALANSISNGAQILFGRISDASGLRKPWIIGASAMLAVLWFSLSYVTGPLELILIYSVISLSSAMITVNWFALLTDLTGHGNRGSFMARISNLSSIGNMITLIILTFFLKGDEKSLLIIPFTLASISYVLSAIIVSLLKESKKRSIFRKSFIENVKDVKKHGDFYRYLRAMMFQGFFWSMAWPIFPITVIAVRNFTLPMIAVLTVVNITATIIIQIYTGRTSDRGNRVPLIFINRLLLGGIPFMYAFFVSFYEFIFIEVYSGVLSGIQNVVMNSYLMDLLPDDNRAEYISIMNGFNGIVYFFGSVSGGELLEYLIGFIPLHMAVEYSFIIIGTGRIITSFLFINLNDPGRNKRTPLLNILFRFNNAGLPSGSIIRQR</sequence>
<keyword evidence="1" id="KW-0472">Membrane</keyword>
<feature type="domain" description="Major facilitator superfamily (MFS) profile" evidence="2">
    <location>
        <begin position="1"/>
        <end position="389"/>
    </location>
</feature>
<dbReference type="InterPro" id="IPR011701">
    <property type="entry name" value="MFS"/>
</dbReference>
<feature type="transmembrane region" description="Helical" evidence="1">
    <location>
        <begin position="9"/>
        <end position="31"/>
    </location>
</feature>
<gene>
    <name evidence="3" type="ordered locus">PTO1350</name>
</gene>
<feature type="transmembrane region" description="Helical" evidence="1">
    <location>
        <begin position="293"/>
        <end position="315"/>
    </location>
</feature>
<accession>Q6KZB7</accession>
<dbReference type="InterPro" id="IPR036259">
    <property type="entry name" value="MFS_trans_sf"/>
</dbReference>
<dbReference type="InParanoid" id="Q6KZB7"/>
<dbReference type="OrthoDB" id="117970at2157"/>
<dbReference type="Proteomes" id="UP000000438">
    <property type="component" value="Chromosome"/>
</dbReference>
<feature type="transmembrane region" description="Helical" evidence="1">
    <location>
        <begin position="214"/>
        <end position="232"/>
    </location>
</feature>
<dbReference type="Pfam" id="PF07690">
    <property type="entry name" value="MFS_1"/>
    <property type="match status" value="2"/>
</dbReference>
<dbReference type="PANTHER" id="PTHR23526">
    <property type="entry name" value="INTEGRAL MEMBRANE TRANSPORT PROTEIN-RELATED"/>
    <property type="match status" value="1"/>
</dbReference>
<feature type="transmembrane region" description="Helical" evidence="1">
    <location>
        <begin position="365"/>
        <end position="384"/>
    </location>
</feature>
<dbReference type="PaxDb" id="263820-PTO1350"/>
<dbReference type="AlphaFoldDB" id="Q6KZB7"/>
<dbReference type="EMBL" id="AE017261">
    <property type="protein sequence ID" value="AAT43935.1"/>
    <property type="molecule type" value="Genomic_DNA"/>
</dbReference>
<proteinExistence type="predicted"/>
<evidence type="ECO:0000256" key="1">
    <source>
        <dbReference type="SAM" id="Phobius"/>
    </source>
</evidence>
<keyword evidence="1" id="KW-1133">Transmembrane helix</keyword>
<protein>
    <submittedName>
        <fullName evidence="3">Transporter</fullName>
    </submittedName>
</protein>
<feature type="transmembrane region" description="Helical" evidence="1">
    <location>
        <begin position="238"/>
        <end position="257"/>
    </location>
</feature>
<dbReference type="STRING" id="263820.PTO1350"/>
<evidence type="ECO:0000313" key="3">
    <source>
        <dbReference type="EMBL" id="AAT43935.1"/>
    </source>
</evidence>
<keyword evidence="1" id="KW-0812">Transmembrane</keyword>
<dbReference type="InterPro" id="IPR020846">
    <property type="entry name" value="MFS_dom"/>
</dbReference>
<dbReference type="PANTHER" id="PTHR23526:SF2">
    <property type="entry name" value="MAJOR FACILITATOR SUPERFAMILY (MFS) PROFILE DOMAIN-CONTAINING PROTEIN"/>
    <property type="match status" value="1"/>
</dbReference>